<protein>
    <submittedName>
        <fullName evidence="1">Uncharacterized protein</fullName>
    </submittedName>
</protein>
<reference evidence="1" key="1">
    <citation type="submission" date="2020-06" db="EMBL/GenBank/DDBJ databases">
        <authorList>
            <person name="Li T."/>
            <person name="Hu X."/>
            <person name="Zhang T."/>
            <person name="Song X."/>
            <person name="Zhang H."/>
            <person name="Dai N."/>
            <person name="Sheng W."/>
            <person name="Hou X."/>
            <person name="Wei L."/>
        </authorList>
    </citation>
    <scope>NUCLEOTIDE SEQUENCE</scope>
    <source>
        <strain evidence="1">KEN1</strain>
        <tissue evidence="1">Leaf</tissue>
    </source>
</reference>
<accession>A0AAW2Y0H3</accession>
<dbReference type="AlphaFoldDB" id="A0AAW2Y0H3"/>
<sequence>MKPRFLPTFTFTVCALALYLITNSCTNKHLIFPASDFFYPLLKTTPFSDTFSTHTKIRDPPEATATADSRTNLGHLVFGLVGSEQAWHHRKEYIESWWRPNGTRGYLFLDKAPSPGLLPWPETSPPYRVSDDLKELLNKSEIRAQRMVHGIMEAFGGGGIILSYPLAKALARDMENCLKRYVFLIIPPGPAIGANLSPQKGNHQIDFRGDISGLLSSHPLSPLLSLHHFDMVEPIFPGTDRFEATRRLMQAAAADQARMLQQTICHHRQSNWSFSISWGYSAQIYERIMPRSYLQMPVETFKPWIRTPRPPNYLFNTRKPSRDPCEAPHAFFFESVERKTESDEILTSYSRAWPRDIPACSSSGNHSADYVQRVQVFSPANKRTQVSSLKYSYRKNAIYPSNIANV</sequence>
<dbReference type="InterPro" id="IPR006740">
    <property type="entry name" value="DUF604"/>
</dbReference>
<name>A0AAW2Y0H3_9LAMI</name>
<reference evidence="1" key="2">
    <citation type="journal article" date="2024" name="Plant">
        <title>Genomic evolution and insights into agronomic trait innovations of Sesamum species.</title>
        <authorList>
            <person name="Miao H."/>
            <person name="Wang L."/>
            <person name="Qu L."/>
            <person name="Liu H."/>
            <person name="Sun Y."/>
            <person name="Le M."/>
            <person name="Wang Q."/>
            <person name="Wei S."/>
            <person name="Zheng Y."/>
            <person name="Lin W."/>
            <person name="Duan Y."/>
            <person name="Cao H."/>
            <person name="Xiong S."/>
            <person name="Wang X."/>
            <person name="Wei L."/>
            <person name="Li C."/>
            <person name="Ma Q."/>
            <person name="Ju M."/>
            <person name="Zhao R."/>
            <person name="Li G."/>
            <person name="Mu C."/>
            <person name="Tian Q."/>
            <person name="Mei H."/>
            <person name="Zhang T."/>
            <person name="Gao T."/>
            <person name="Zhang H."/>
        </authorList>
    </citation>
    <scope>NUCLEOTIDE SEQUENCE</scope>
    <source>
        <strain evidence="1">KEN1</strain>
    </source>
</reference>
<organism evidence="1">
    <name type="scientific">Sesamum latifolium</name>
    <dbReference type="NCBI Taxonomy" id="2727402"/>
    <lineage>
        <taxon>Eukaryota</taxon>
        <taxon>Viridiplantae</taxon>
        <taxon>Streptophyta</taxon>
        <taxon>Embryophyta</taxon>
        <taxon>Tracheophyta</taxon>
        <taxon>Spermatophyta</taxon>
        <taxon>Magnoliopsida</taxon>
        <taxon>eudicotyledons</taxon>
        <taxon>Gunneridae</taxon>
        <taxon>Pentapetalae</taxon>
        <taxon>asterids</taxon>
        <taxon>lamiids</taxon>
        <taxon>Lamiales</taxon>
        <taxon>Pedaliaceae</taxon>
        <taxon>Sesamum</taxon>
    </lineage>
</organism>
<dbReference type="Pfam" id="PF04646">
    <property type="entry name" value="DUF604"/>
    <property type="match status" value="1"/>
</dbReference>
<proteinExistence type="predicted"/>
<gene>
    <name evidence="1" type="ORF">Slati_0545300</name>
</gene>
<dbReference type="PANTHER" id="PTHR10811">
    <property type="entry name" value="FRINGE-RELATED"/>
    <property type="match status" value="1"/>
</dbReference>
<comment type="caution">
    <text evidence="1">The sequence shown here is derived from an EMBL/GenBank/DDBJ whole genome shotgun (WGS) entry which is preliminary data.</text>
</comment>
<dbReference type="EMBL" id="JACGWN010000002">
    <property type="protein sequence ID" value="KAL0459181.1"/>
    <property type="molecule type" value="Genomic_DNA"/>
</dbReference>
<evidence type="ECO:0000313" key="1">
    <source>
        <dbReference type="EMBL" id="KAL0459181.1"/>
    </source>
</evidence>